<keyword evidence="1" id="KW-0812">Transmembrane</keyword>
<evidence type="ECO:0000313" key="3">
    <source>
        <dbReference type="Proteomes" id="UP000037558"/>
    </source>
</evidence>
<reference evidence="3" key="1">
    <citation type="submission" date="2015-08" db="EMBL/GenBank/DDBJ databases">
        <title>Fjat-14210 dsm16467.</title>
        <authorList>
            <person name="Liu B."/>
            <person name="Wang J."/>
            <person name="Zhu Y."/>
            <person name="Liu G."/>
            <person name="Chen Q."/>
            <person name="Chen Z."/>
            <person name="Lan J."/>
            <person name="Che J."/>
            <person name="Ge C."/>
            <person name="Shi H."/>
            <person name="Pan Z."/>
            <person name="Liu X."/>
        </authorList>
    </citation>
    <scope>NUCLEOTIDE SEQUENCE [LARGE SCALE GENOMIC DNA]</scope>
    <source>
        <strain evidence="3">DSM 16467</strain>
    </source>
</reference>
<dbReference type="RefSeq" id="WP_053401313.1">
    <property type="nucleotide sequence ID" value="NZ_LILC01000013.1"/>
</dbReference>
<dbReference type="AlphaFoldDB" id="A0A0M0L5T9"/>
<gene>
    <name evidence="2" type="ORF">AMD01_10300</name>
</gene>
<accession>A0A0M0L5T9</accession>
<sequence length="68" mass="7451">MSMLLIIGAMSVIVSGILIGAWVSGNGHRDNFYSETPEHQHIRIKAGIYTGIIGVICLIIASCLYYIR</sequence>
<comment type="caution">
    <text evidence="2">The sequence shown here is derived from an EMBL/GenBank/DDBJ whole genome shotgun (WGS) entry which is preliminary data.</text>
</comment>
<evidence type="ECO:0000256" key="1">
    <source>
        <dbReference type="SAM" id="Phobius"/>
    </source>
</evidence>
<protein>
    <submittedName>
        <fullName evidence="2">Uncharacterized protein</fullName>
    </submittedName>
</protein>
<feature type="transmembrane region" description="Helical" evidence="1">
    <location>
        <begin position="46"/>
        <end position="67"/>
    </location>
</feature>
<dbReference type="EMBL" id="LILC01000013">
    <property type="protein sequence ID" value="KOO46242.1"/>
    <property type="molecule type" value="Genomic_DNA"/>
</dbReference>
<feature type="transmembrane region" description="Helical" evidence="1">
    <location>
        <begin position="6"/>
        <end position="25"/>
    </location>
</feature>
<dbReference type="Gene3D" id="1.20.140.150">
    <property type="match status" value="1"/>
</dbReference>
<keyword evidence="1" id="KW-1133">Transmembrane helix</keyword>
<dbReference type="OrthoDB" id="2940255at2"/>
<proteinExistence type="predicted"/>
<keyword evidence="3" id="KW-1185">Reference proteome</keyword>
<dbReference type="Pfam" id="PF17247">
    <property type="entry name" value="DUF5316"/>
    <property type="match status" value="1"/>
</dbReference>
<organism evidence="2 3">
    <name type="scientific">Priestia koreensis</name>
    <dbReference type="NCBI Taxonomy" id="284581"/>
    <lineage>
        <taxon>Bacteria</taxon>
        <taxon>Bacillati</taxon>
        <taxon>Bacillota</taxon>
        <taxon>Bacilli</taxon>
        <taxon>Bacillales</taxon>
        <taxon>Bacillaceae</taxon>
        <taxon>Priestia</taxon>
    </lineage>
</organism>
<evidence type="ECO:0000313" key="2">
    <source>
        <dbReference type="EMBL" id="KOO46242.1"/>
    </source>
</evidence>
<name>A0A0M0L5T9_9BACI</name>
<keyword evidence="1" id="KW-0472">Membrane</keyword>
<dbReference type="InterPro" id="IPR035167">
    <property type="entry name" value="DUF5316"/>
</dbReference>
<dbReference type="Proteomes" id="UP000037558">
    <property type="component" value="Unassembled WGS sequence"/>
</dbReference>